<evidence type="ECO:0000256" key="1">
    <source>
        <dbReference type="SAM" id="Phobius"/>
    </source>
</evidence>
<protein>
    <submittedName>
        <fullName evidence="2">Uncharacterized protein</fullName>
    </submittedName>
</protein>
<feature type="transmembrane region" description="Helical" evidence="1">
    <location>
        <begin position="22"/>
        <end position="42"/>
    </location>
</feature>
<evidence type="ECO:0000313" key="3">
    <source>
        <dbReference type="Proteomes" id="UP000230069"/>
    </source>
</evidence>
<name>A0A2G5CJX0_AQUCA</name>
<evidence type="ECO:0000313" key="2">
    <source>
        <dbReference type="EMBL" id="PIA31586.1"/>
    </source>
</evidence>
<gene>
    <name evidence="2" type="ORF">AQUCO_04900112v1</name>
</gene>
<keyword evidence="1" id="KW-0472">Membrane</keyword>
<dbReference type="Proteomes" id="UP000230069">
    <property type="component" value="Unassembled WGS sequence"/>
</dbReference>
<organism evidence="2 3">
    <name type="scientific">Aquilegia coerulea</name>
    <name type="common">Rocky mountain columbine</name>
    <dbReference type="NCBI Taxonomy" id="218851"/>
    <lineage>
        <taxon>Eukaryota</taxon>
        <taxon>Viridiplantae</taxon>
        <taxon>Streptophyta</taxon>
        <taxon>Embryophyta</taxon>
        <taxon>Tracheophyta</taxon>
        <taxon>Spermatophyta</taxon>
        <taxon>Magnoliopsida</taxon>
        <taxon>Ranunculales</taxon>
        <taxon>Ranunculaceae</taxon>
        <taxon>Thalictroideae</taxon>
        <taxon>Aquilegia</taxon>
    </lineage>
</organism>
<keyword evidence="3" id="KW-1185">Reference proteome</keyword>
<keyword evidence="1" id="KW-1133">Transmembrane helix</keyword>
<dbReference type="AlphaFoldDB" id="A0A2G5CJX0"/>
<proteinExistence type="predicted"/>
<dbReference type="EMBL" id="KZ305066">
    <property type="protein sequence ID" value="PIA31586.1"/>
    <property type="molecule type" value="Genomic_DNA"/>
</dbReference>
<reference evidence="2 3" key="1">
    <citation type="submission" date="2017-09" db="EMBL/GenBank/DDBJ databases">
        <title>WGS assembly of Aquilegia coerulea Goldsmith.</title>
        <authorList>
            <person name="Hodges S."/>
            <person name="Kramer E."/>
            <person name="Nordborg M."/>
            <person name="Tomkins J."/>
            <person name="Borevitz J."/>
            <person name="Derieg N."/>
            <person name="Yan J."/>
            <person name="Mihaltcheva S."/>
            <person name="Hayes R.D."/>
            <person name="Rokhsar D."/>
        </authorList>
    </citation>
    <scope>NUCLEOTIDE SEQUENCE [LARGE SCALE GENOMIC DNA]</scope>
    <source>
        <strain evidence="3">cv. Goldsmith</strain>
    </source>
</reference>
<keyword evidence="1" id="KW-0812">Transmembrane</keyword>
<dbReference type="InParanoid" id="A0A2G5CJX0"/>
<sequence length="89" mass="10350">MLKNANHLAKQTKLYLCIITKISYWLQLNLIIISLIVLQHIFDQKGKKYICLSAFVKLETEGRNSTPHGFHLSKTPLPDDLIIYLTMFF</sequence>
<accession>A0A2G5CJX0</accession>